<dbReference type="EMBL" id="PDET01000018">
    <property type="protein sequence ID" value="PRD13486.1"/>
    <property type="molecule type" value="Genomic_DNA"/>
</dbReference>
<reference evidence="2 3" key="1">
    <citation type="submission" date="2017-10" db="EMBL/GenBank/DDBJ databases">
        <title>Draft genome of two endophytic bacteria isolated from 'guarana' Paullinia cupana (Mart.) Ducke.</title>
        <authorList>
            <person name="Siqueira K.A."/>
            <person name="Liotti R.G."/>
            <person name="Mendes T.A."/>
            <person name="Soares M.A."/>
        </authorList>
    </citation>
    <scope>NUCLEOTIDE SEQUENCE [LARGE SCALE GENOMIC DNA]</scope>
    <source>
        <strain evidence="2 3">342</strain>
    </source>
</reference>
<organism evidence="2 3">
    <name type="scientific">Pantoea coffeiphila</name>
    <dbReference type="NCBI Taxonomy" id="1465635"/>
    <lineage>
        <taxon>Bacteria</taxon>
        <taxon>Pseudomonadati</taxon>
        <taxon>Pseudomonadota</taxon>
        <taxon>Gammaproteobacteria</taxon>
        <taxon>Enterobacterales</taxon>
        <taxon>Erwiniaceae</taxon>
        <taxon>Pantoea</taxon>
    </lineage>
</organism>
<keyword evidence="3" id="KW-1185">Reference proteome</keyword>
<dbReference type="OrthoDB" id="6481959at2"/>
<comment type="caution">
    <text evidence="2">The sequence shown here is derived from an EMBL/GenBank/DDBJ whole genome shotgun (WGS) entry which is preliminary data.</text>
</comment>
<proteinExistence type="predicted"/>
<accession>A0A2S9I6T9</accession>
<evidence type="ECO:0000256" key="1">
    <source>
        <dbReference type="SAM" id="MobiDB-lite"/>
    </source>
</evidence>
<protein>
    <recommendedName>
        <fullName evidence="4">Toxin SymE-like domain-containing protein</fullName>
    </recommendedName>
</protein>
<evidence type="ECO:0000313" key="3">
    <source>
        <dbReference type="Proteomes" id="UP000239181"/>
    </source>
</evidence>
<gene>
    <name evidence="2" type="ORF">CQW29_20910</name>
</gene>
<feature type="region of interest" description="Disordered" evidence="1">
    <location>
        <begin position="1"/>
        <end position="29"/>
    </location>
</feature>
<dbReference type="Proteomes" id="UP000239181">
    <property type="component" value="Unassembled WGS sequence"/>
</dbReference>
<sequence>MSDSGYCPPAAWSRRSPSHPPEVCEASQHRHDLGADWIRENAELVIGSDWLTESGITSAEQLNITPTTGMIRLQRR</sequence>
<evidence type="ECO:0000313" key="2">
    <source>
        <dbReference type="EMBL" id="PRD13486.1"/>
    </source>
</evidence>
<evidence type="ECO:0008006" key="4">
    <source>
        <dbReference type="Google" id="ProtNLM"/>
    </source>
</evidence>
<dbReference type="AlphaFoldDB" id="A0A2S9I6T9"/>
<name>A0A2S9I6T9_9GAMM</name>